<keyword evidence="2" id="KW-1185">Reference proteome</keyword>
<evidence type="ECO:0000313" key="1">
    <source>
        <dbReference type="EMBL" id="CAK9272331.1"/>
    </source>
</evidence>
<protein>
    <submittedName>
        <fullName evidence="1">Uncharacterized protein</fullName>
    </submittedName>
</protein>
<dbReference type="PRINTS" id="PR00080">
    <property type="entry name" value="SDRFAMILY"/>
</dbReference>
<reference evidence="1" key="1">
    <citation type="submission" date="2024-02" db="EMBL/GenBank/DDBJ databases">
        <authorList>
            <consortium name="ELIXIR-Norway"/>
            <consortium name="Elixir Norway"/>
        </authorList>
    </citation>
    <scope>NUCLEOTIDE SEQUENCE</scope>
</reference>
<sequence>MEVTTAKGGGNSGEEIEDIEGKVALITGASSGLGRVFSVTLAERGCNVIIAARRTRLLESLCDEINALTDGDSNTGETGECSRRPRPGRVAIVEVDVSKDESVIDAAVEKAWTTFGVIDILVNNAGFRGTVKGPLDTEEAEWNSVMHTNLRGAWLMSKAVGKRMRAAKRGGSFINISSITGLDRSLLPGAVAYGTSKAGLNYLTKYLALELGPLNIRVNAIAAGLYETEITVDLFGKGWLNGVAEKIVPLKRWGRTHPDLTSVVLFLSSDASKYITGNLFIVDGGQSIPGIPIWSSL</sequence>
<dbReference type="PANTHER" id="PTHR44375">
    <property type="entry name" value="BETA-KETOACYL-ACP REDUCTASE-LIKE PROTEIN-RELATED"/>
    <property type="match status" value="1"/>
</dbReference>
<dbReference type="EMBL" id="OZ020099">
    <property type="protein sequence ID" value="CAK9272331.1"/>
    <property type="molecule type" value="Genomic_DNA"/>
</dbReference>
<gene>
    <name evidence="1" type="ORF">CSSPJE1EN1_LOCUS17809</name>
</gene>
<accession>A0ABP0WZN1</accession>
<dbReference type="Pfam" id="PF13561">
    <property type="entry name" value="adh_short_C2"/>
    <property type="match status" value="1"/>
</dbReference>
<dbReference type="CDD" id="cd05233">
    <property type="entry name" value="SDR_c"/>
    <property type="match status" value="1"/>
</dbReference>
<proteinExistence type="predicted"/>
<name>A0ABP0WZN1_9BRYO</name>
<evidence type="ECO:0000313" key="2">
    <source>
        <dbReference type="Proteomes" id="UP001497444"/>
    </source>
</evidence>
<dbReference type="SUPFAM" id="SSF51735">
    <property type="entry name" value="NAD(P)-binding Rossmann-fold domains"/>
    <property type="match status" value="1"/>
</dbReference>
<organism evidence="1 2">
    <name type="scientific">Sphagnum jensenii</name>
    <dbReference type="NCBI Taxonomy" id="128206"/>
    <lineage>
        <taxon>Eukaryota</taxon>
        <taxon>Viridiplantae</taxon>
        <taxon>Streptophyta</taxon>
        <taxon>Embryophyta</taxon>
        <taxon>Bryophyta</taxon>
        <taxon>Sphagnophytina</taxon>
        <taxon>Sphagnopsida</taxon>
        <taxon>Sphagnales</taxon>
        <taxon>Sphagnaceae</taxon>
        <taxon>Sphagnum</taxon>
    </lineage>
</organism>
<dbReference type="Gene3D" id="3.40.50.720">
    <property type="entry name" value="NAD(P)-binding Rossmann-like Domain"/>
    <property type="match status" value="1"/>
</dbReference>
<dbReference type="PANTHER" id="PTHR44375:SF2">
    <property type="entry name" value="BETA-KETOACYL-ACP REDUCTASE-LIKE PROTEIN-RELATED"/>
    <property type="match status" value="1"/>
</dbReference>
<dbReference type="InterPro" id="IPR036291">
    <property type="entry name" value="NAD(P)-bd_dom_sf"/>
</dbReference>
<dbReference type="PRINTS" id="PR00081">
    <property type="entry name" value="GDHRDH"/>
</dbReference>
<dbReference type="InterPro" id="IPR002347">
    <property type="entry name" value="SDR_fam"/>
</dbReference>
<dbReference type="Proteomes" id="UP001497444">
    <property type="component" value="Chromosome 4"/>
</dbReference>